<dbReference type="Gene3D" id="1.10.1000.11">
    <property type="entry name" value="Arf Nucleotide-binding Site Opener,domain 2"/>
    <property type="match status" value="1"/>
</dbReference>
<dbReference type="InterPro" id="IPR023394">
    <property type="entry name" value="Sec7_C_sf"/>
</dbReference>
<dbReference type="SUPFAM" id="SSF50729">
    <property type="entry name" value="PH domain-like"/>
    <property type="match status" value="1"/>
</dbReference>
<dbReference type="PROSITE" id="PS50190">
    <property type="entry name" value="SEC7"/>
    <property type="match status" value="1"/>
</dbReference>
<evidence type="ECO:0000259" key="5">
    <source>
        <dbReference type="PROSITE" id="PS50003"/>
    </source>
</evidence>
<reference evidence="8" key="3">
    <citation type="submission" date="2018-08" db="EMBL/GenBank/DDBJ databases">
        <title>Leveraging single-cell genomics to expand the Fungal Tree of Life.</title>
        <authorList>
            <consortium name="DOE Joint Genome Institute"/>
            <person name="Ahrendt S.R."/>
            <person name="Quandt C.A."/>
            <person name="Ciobanu D."/>
            <person name="Clum A."/>
            <person name="Salamov A."/>
            <person name="Andreopoulos B."/>
            <person name="Cheng J.-F."/>
            <person name="Woyke T."/>
            <person name="Pelin A."/>
            <person name="Henrissat B."/>
            <person name="Reynolds N."/>
            <person name="Benny G.L."/>
            <person name="Smith M.E."/>
            <person name="James T.Y."/>
            <person name="Grigoriev I.V."/>
        </authorList>
    </citation>
    <scope>NUCLEOTIDE SEQUENCE</scope>
    <source>
        <strain evidence="8">CSF55</strain>
    </source>
</reference>
<dbReference type="SMART" id="SM00233">
    <property type="entry name" value="PH"/>
    <property type="match status" value="1"/>
</dbReference>
<dbReference type="InterPro" id="IPR001849">
    <property type="entry name" value="PH_domain"/>
</dbReference>
<dbReference type="PANTHER" id="PTHR10663">
    <property type="entry name" value="GUANYL-NUCLEOTIDE EXCHANGE FACTOR"/>
    <property type="match status" value="1"/>
</dbReference>
<feature type="domain" description="SEC7" evidence="6">
    <location>
        <begin position="49"/>
        <end position="234"/>
    </location>
</feature>
<dbReference type="OrthoDB" id="2157641at2759"/>
<dbReference type="Proteomes" id="UP000030755">
    <property type="component" value="Unassembled WGS sequence"/>
</dbReference>
<protein>
    <submittedName>
        <fullName evidence="8">SEC7-like protein</fullName>
    </submittedName>
    <submittedName>
        <fullName evidence="7">SEC7-like, alpha orthogonal bundle domain-containing protein</fullName>
    </submittedName>
</protein>
<feature type="compositionally biased region" description="Basic and acidic residues" evidence="4">
    <location>
        <begin position="41"/>
        <end position="54"/>
    </location>
</feature>
<dbReference type="Proteomes" id="UP000281549">
    <property type="component" value="Unassembled WGS sequence"/>
</dbReference>
<name>A0A075AY38_ROZAC</name>
<evidence type="ECO:0000256" key="3">
    <source>
        <dbReference type="ARBA" id="ARBA00023136"/>
    </source>
</evidence>
<dbReference type="GO" id="GO:0005543">
    <property type="term" value="F:phospholipid binding"/>
    <property type="evidence" value="ECO:0007669"/>
    <property type="project" value="InterPro"/>
</dbReference>
<dbReference type="SMART" id="SM00222">
    <property type="entry name" value="Sec7"/>
    <property type="match status" value="1"/>
</dbReference>
<dbReference type="EMBL" id="ML004913">
    <property type="protein sequence ID" value="RKP22035.1"/>
    <property type="molecule type" value="Genomic_DNA"/>
</dbReference>
<evidence type="ECO:0000313" key="10">
    <source>
        <dbReference type="Proteomes" id="UP000281549"/>
    </source>
</evidence>
<comment type="subcellular location">
    <subcellularLocation>
        <location evidence="1">Cell membrane</location>
    </subcellularLocation>
</comment>
<evidence type="ECO:0000313" key="8">
    <source>
        <dbReference type="EMBL" id="RKP22035.1"/>
    </source>
</evidence>
<dbReference type="HOGENOM" id="CLU_560375_0_0_1"/>
<accession>A0A075AY38</accession>
<dbReference type="InterPro" id="IPR000904">
    <property type="entry name" value="Sec7_dom"/>
</dbReference>
<dbReference type="CDD" id="cd00171">
    <property type="entry name" value="Sec7"/>
    <property type="match status" value="1"/>
</dbReference>
<organism evidence="7 9">
    <name type="scientific">Rozella allomycis (strain CSF55)</name>
    <dbReference type="NCBI Taxonomy" id="988480"/>
    <lineage>
        <taxon>Eukaryota</taxon>
        <taxon>Fungi</taxon>
        <taxon>Fungi incertae sedis</taxon>
        <taxon>Cryptomycota</taxon>
        <taxon>Cryptomycota incertae sedis</taxon>
        <taxon>Rozella</taxon>
    </lineage>
</organism>
<dbReference type="AlphaFoldDB" id="A0A075AY38"/>
<dbReference type="Pfam" id="PF01369">
    <property type="entry name" value="Sec7"/>
    <property type="match status" value="1"/>
</dbReference>
<proteinExistence type="predicted"/>
<feature type="region of interest" description="Disordered" evidence="4">
    <location>
        <begin position="37"/>
        <end position="56"/>
    </location>
</feature>
<keyword evidence="9" id="KW-1185">Reference proteome</keyword>
<evidence type="ECO:0000313" key="9">
    <source>
        <dbReference type="Proteomes" id="UP000030755"/>
    </source>
</evidence>
<evidence type="ECO:0000256" key="1">
    <source>
        <dbReference type="ARBA" id="ARBA00004236"/>
    </source>
</evidence>
<evidence type="ECO:0000256" key="4">
    <source>
        <dbReference type="SAM" id="MobiDB-lite"/>
    </source>
</evidence>
<keyword evidence="3" id="KW-0472">Membrane</keyword>
<dbReference type="STRING" id="988480.A0A075AY38"/>
<dbReference type="Pfam" id="PF15410">
    <property type="entry name" value="PH_9"/>
    <property type="match status" value="1"/>
</dbReference>
<dbReference type="PANTHER" id="PTHR10663:SF376">
    <property type="entry name" value="PH AND SEC7 DOMAIN-CONTAINING PROTEIN"/>
    <property type="match status" value="1"/>
</dbReference>
<dbReference type="GO" id="GO:0005085">
    <property type="term" value="F:guanyl-nucleotide exchange factor activity"/>
    <property type="evidence" value="ECO:0007669"/>
    <property type="project" value="InterPro"/>
</dbReference>
<feature type="domain" description="PH" evidence="5">
    <location>
        <begin position="259"/>
        <end position="362"/>
    </location>
</feature>
<dbReference type="GO" id="GO:0032012">
    <property type="term" value="P:regulation of ARF protein signal transduction"/>
    <property type="evidence" value="ECO:0007669"/>
    <property type="project" value="InterPro"/>
</dbReference>
<dbReference type="InterPro" id="IPR011993">
    <property type="entry name" value="PH-like_dom_sf"/>
</dbReference>
<evidence type="ECO:0000313" key="7">
    <source>
        <dbReference type="EMBL" id="EPZ33484.1"/>
    </source>
</evidence>
<dbReference type="PROSITE" id="PS50003">
    <property type="entry name" value="PH_DOMAIN"/>
    <property type="match status" value="1"/>
</dbReference>
<dbReference type="SUPFAM" id="SSF48425">
    <property type="entry name" value="Sec7 domain"/>
    <property type="match status" value="1"/>
</dbReference>
<dbReference type="InterPro" id="IPR041681">
    <property type="entry name" value="PH_9"/>
</dbReference>
<reference evidence="7 9" key="1">
    <citation type="journal article" date="2013" name="Curr. Biol.">
        <title>Shared signatures of parasitism and phylogenomics unite Cryptomycota and microsporidia.</title>
        <authorList>
            <person name="James T.Y."/>
            <person name="Pelin A."/>
            <person name="Bonen L."/>
            <person name="Ahrendt S."/>
            <person name="Sain D."/>
            <person name="Corradi N."/>
            <person name="Stajich J.E."/>
        </authorList>
    </citation>
    <scope>NUCLEOTIDE SEQUENCE [LARGE SCALE GENOMIC DNA]</scope>
    <source>
        <strain evidence="7 9">CSF55</strain>
        <strain evidence="7 9">CSF55</strain>
    </source>
</reference>
<dbReference type="GO" id="GO:0005886">
    <property type="term" value="C:plasma membrane"/>
    <property type="evidence" value="ECO:0007669"/>
    <property type="project" value="UniProtKB-SubCell"/>
</dbReference>
<dbReference type="PRINTS" id="PR00683">
    <property type="entry name" value="SPECTRINPH"/>
</dbReference>
<dbReference type="EMBL" id="KE561054">
    <property type="protein sequence ID" value="EPZ33484.1"/>
    <property type="molecule type" value="Genomic_DNA"/>
</dbReference>
<gene>
    <name evidence="7" type="ORF">O9G_001235</name>
    <name evidence="8" type="ORF">ROZALSC1DRAFT_26581</name>
</gene>
<keyword evidence="2" id="KW-1003">Cell membrane</keyword>
<sequence length="487" mass="56321">MSAKTFSILHDILTGNNRKINLSVSESLPDLRAVFQRTQRKHESGENDNNDHENGSITPLALEFEDENLTPKEIAIKLKTENYYKQDITNFLSCRGEKNQKCLEEYMKLYDFTGLRLDEALREFTKSFYLTGEGQQLERILTQFSIHFYSQNSSNYENEDVVVIITNALVMLNTDLHNNNNTRKMSRNDFVINCTHALGKNSIPQQEMYNSVKSNKFQVPNDISSQISRSLVRKSSLKASSVNSFIATTSLSMDGEDQPLIMEGLLLRKYVLEAHKKRATNRSWKTFYAVLRGSELYFYKPLSVSLKEQKFVEKVHIRHSFTEFLQEYKNKTNVFALTLINGATESEHSMKSWINYLNYMAALHSAPPLPAALGSVASEYFLPVMPSHPTRFNPDQQKSFVKDKMLKIQEEIYEHIQKCPEESSIETPSSLIMHSWNKKLEFLNLERKKYALYCQSLNSNSPKKIPDVSITIRIIMKTRKYNQKAIY</sequence>
<dbReference type="Gene3D" id="2.30.29.30">
    <property type="entry name" value="Pleckstrin-homology domain (PH domain)/Phosphotyrosine-binding domain (PTB)"/>
    <property type="match status" value="1"/>
</dbReference>
<dbReference type="OMA" id="GALEDQY"/>
<evidence type="ECO:0000256" key="2">
    <source>
        <dbReference type="ARBA" id="ARBA00022475"/>
    </source>
</evidence>
<evidence type="ECO:0000259" key="6">
    <source>
        <dbReference type="PROSITE" id="PS50190"/>
    </source>
</evidence>
<dbReference type="InterPro" id="IPR001605">
    <property type="entry name" value="PH_dom-spectrin-type"/>
</dbReference>
<dbReference type="InterPro" id="IPR035999">
    <property type="entry name" value="Sec7_dom_sf"/>
</dbReference>
<reference evidence="10" key="2">
    <citation type="journal article" date="2018" name="Nat. Microbiol.">
        <title>Leveraging single-cell genomics to expand the fungal tree of life.</title>
        <authorList>
            <person name="Ahrendt S.R."/>
            <person name="Quandt C.A."/>
            <person name="Ciobanu D."/>
            <person name="Clum A."/>
            <person name="Salamov A."/>
            <person name="Andreopoulos B."/>
            <person name="Cheng J.F."/>
            <person name="Woyke T."/>
            <person name="Pelin A."/>
            <person name="Henrissat B."/>
            <person name="Reynolds N.K."/>
            <person name="Benny G.L."/>
            <person name="Smith M.E."/>
            <person name="James T.Y."/>
            <person name="Grigoriev I.V."/>
        </authorList>
    </citation>
    <scope>NUCLEOTIDE SEQUENCE [LARGE SCALE GENOMIC DNA]</scope>
    <source>
        <strain evidence="10">CSF55</strain>
    </source>
</reference>